<dbReference type="Pfam" id="PF07729">
    <property type="entry name" value="FCD"/>
    <property type="match status" value="1"/>
</dbReference>
<protein>
    <submittedName>
        <fullName evidence="5">GntR family transcriptional regulator</fullName>
    </submittedName>
</protein>
<accession>A0ABY6G8F4</accession>
<gene>
    <name evidence="5" type="ORF">M9799_14790</name>
</gene>
<dbReference type="SMART" id="SM00895">
    <property type="entry name" value="FCD"/>
    <property type="match status" value="1"/>
</dbReference>
<dbReference type="InterPro" id="IPR000524">
    <property type="entry name" value="Tscrpt_reg_HTH_GntR"/>
</dbReference>
<sequence length="239" mass="26204">MKKETSQAAEPVAITEQVLYQSIECALLEGRLPAGTPLRERHLAESFEVTRGMVRKVLIRLGQDGKLDVQPNRGAFVPTPTPAQVVDAYQARVALECGALMELSARITPAQLQQLQEMVRHEHSAAASGQARQHSVRMAGNFHTAVVEILGSPTLLAMCRQLIARTQMYVALYEPQSASECAPQEHAQVLQALEKRDAQGAAQAMKAHLLLVQNRVLQRMQPRPCAPVADILKSIIQGH</sequence>
<dbReference type="Gene3D" id="1.10.10.10">
    <property type="entry name" value="Winged helix-like DNA-binding domain superfamily/Winged helix DNA-binding domain"/>
    <property type="match status" value="1"/>
</dbReference>
<dbReference type="InterPro" id="IPR008920">
    <property type="entry name" value="TF_FadR/GntR_C"/>
</dbReference>
<dbReference type="SUPFAM" id="SSF48008">
    <property type="entry name" value="GntR ligand-binding domain-like"/>
    <property type="match status" value="1"/>
</dbReference>
<keyword evidence="6" id="KW-1185">Reference proteome</keyword>
<name>A0ABY6G8F4_9BURK</name>
<evidence type="ECO:0000313" key="6">
    <source>
        <dbReference type="Proteomes" id="UP001162800"/>
    </source>
</evidence>
<dbReference type="PANTHER" id="PTHR43537:SF53">
    <property type="entry name" value="HTH-TYPE TRANSCRIPTIONAL REPRESSOR NANR"/>
    <property type="match status" value="1"/>
</dbReference>
<dbReference type="SMART" id="SM00345">
    <property type="entry name" value="HTH_GNTR"/>
    <property type="match status" value="1"/>
</dbReference>
<keyword evidence="3" id="KW-0804">Transcription</keyword>
<dbReference type="EMBL" id="CP106881">
    <property type="protein sequence ID" value="UYG51309.1"/>
    <property type="molecule type" value="Genomic_DNA"/>
</dbReference>
<dbReference type="RefSeq" id="WP_231044638.1">
    <property type="nucleotide sequence ID" value="NZ_CP106881.1"/>
</dbReference>
<evidence type="ECO:0000313" key="5">
    <source>
        <dbReference type="EMBL" id="UYG51309.1"/>
    </source>
</evidence>
<dbReference type="InterPro" id="IPR011711">
    <property type="entry name" value="GntR_C"/>
</dbReference>
<dbReference type="Gene3D" id="1.20.120.530">
    <property type="entry name" value="GntR ligand-binding domain-like"/>
    <property type="match status" value="1"/>
</dbReference>
<evidence type="ECO:0000256" key="1">
    <source>
        <dbReference type="ARBA" id="ARBA00023015"/>
    </source>
</evidence>
<dbReference type="InterPro" id="IPR036388">
    <property type="entry name" value="WH-like_DNA-bd_sf"/>
</dbReference>
<evidence type="ECO:0000259" key="4">
    <source>
        <dbReference type="PROSITE" id="PS50949"/>
    </source>
</evidence>
<dbReference type="PANTHER" id="PTHR43537">
    <property type="entry name" value="TRANSCRIPTIONAL REGULATOR, GNTR FAMILY"/>
    <property type="match status" value="1"/>
</dbReference>
<evidence type="ECO:0000256" key="2">
    <source>
        <dbReference type="ARBA" id="ARBA00023125"/>
    </source>
</evidence>
<proteinExistence type="predicted"/>
<evidence type="ECO:0000256" key="3">
    <source>
        <dbReference type="ARBA" id="ARBA00023163"/>
    </source>
</evidence>
<organism evidence="5 6">
    <name type="scientific">Comamonas endophytica</name>
    <dbReference type="NCBI Taxonomy" id="2949090"/>
    <lineage>
        <taxon>Bacteria</taxon>
        <taxon>Pseudomonadati</taxon>
        <taxon>Pseudomonadota</taxon>
        <taxon>Betaproteobacteria</taxon>
        <taxon>Burkholderiales</taxon>
        <taxon>Comamonadaceae</taxon>
        <taxon>Comamonas</taxon>
    </lineage>
</organism>
<dbReference type="Pfam" id="PF00392">
    <property type="entry name" value="GntR"/>
    <property type="match status" value="1"/>
</dbReference>
<dbReference type="PROSITE" id="PS50949">
    <property type="entry name" value="HTH_GNTR"/>
    <property type="match status" value="1"/>
</dbReference>
<dbReference type="InterPro" id="IPR036390">
    <property type="entry name" value="WH_DNA-bd_sf"/>
</dbReference>
<reference evidence="5" key="1">
    <citation type="submission" date="2022-09" db="EMBL/GenBank/DDBJ databases">
        <title>The complete genome of Acidovorax sp. 5MLIR.</title>
        <authorList>
            <person name="Liu L."/>
            <person name="Yue J."/>
            <person name="Yang F."/>
            <person name="Yuan J."/>
            <person name="Li L."/>
        </authorList>
    </citation>
    <scope>NUCLEOTIDE SEQUENCE</scope>
    <source>
        <strain evidence="5">5MLIR</strain>
    </source>
</reference>
<dbReference type="SUPFAM" id="SSF46785">
    <property type="entry name" value="Winged helix' DNA-binding domain"/>
    <property type="match status" value="1"/>
</dbReference>
<dbReference type="Proteomes" id="UP001162800">
    <property type="component" value="Chromosome"/>
</dbReference>
<keyword evidence="2" id="KW-0238">DNA-binding</keyword>
<feature type="domain" description="HTH gntR-type" evidence="4">
    <location>
        <begin position="13"/>
        <end position="80"/>
    </location>
</feature>
<keyword evidence="1" id="KW-0805">Transcription regulation</keyword>